<dbReference type="InterPro" id="IPR047900">
    <property type="entry name" value="Choice_anch_G"/>
</dbReference>
<comment type="caution">
    <text evidence="3">The sequence shown here is derived from an EMBL/GenBank/DDBJ whole genome shotgun (WGS) entry which is preliminary data.</text>
</comment>
<dbReference type="NCBIfam" id="NF033766">
    <property type="entry name" value="choice_anch_G"/>
    <property type="match status" value="1"/>
</dbReference>
<dbReference type="InterPro" id="IPR051922">
    <property type="entry name" value="Bact_Sporulation_Assoc"/>
</dbReference>
<sequence>MTKQLRRTDAGKRRVRGIALVTAAATILAPAFGVASAANADSKTSGPISTAASAAHGHGLWVDALNLNVLGGAEANSYYSDSVGPNRDALNVSLLGALKVDLGNVKVPLLKDPANPGAGGLLDLGSLGAISSYGASPTSTKSVAASGLITQDGALNLDASSASDYKPAKLDVSALLEQVLGQTVTDTVLDQASVNIGALASHAESNYGQNSSEYMLAGLGVDVHSNLVGGLVTTLGNTLDSTIKPVSDLAGPGGLLETTVKGVTDAISALGLGLLVSAKTEALSVDVSSVISTATTELLKTPLQNSDGSITVDLKTGLVHVDLAKVLIKGHGVNSLNELPANTEVLDADTVNAILAGVTDALTGPGANSLTSKAVNLVTDGLYNAKVNVSIEISALGGLLAKAPVTVSGSIGDFLFGAAGGYKDPVIDTSQLTLLGSGLLGQILTPVTNLLKGLVQAIGNTVLKPVVTTVVGNLASTVGGVTTPVVNGLLGGSGALKLVLQQLLALRINEQPTKLSPAQNGDLGSGSFTVRPLSLTLLPTLLGNDAVKLQLGSSTVKAAADPKLTATPSSVEQGATVTLKGDGFTPTETVSIAPGAGTPVTATTGNDGTFTKTWAVPANQALGSLEFTATGGTSNKVAKATVTVTKGTSGANANTNANANAGANANASASAAASAQADSNANAAAQAAAQAAAKTDATTTATAAATANADSAAKAAADPAASTNASTTATTTANAAASASAKAAANTDASSNTKADASAAATANAEAASKAAATANSSTNASANAAASATSSSSSNANSQANTNATASASASANANSTSHANAQAAAKAAAMADNSSQASAAANGDASIAAKAAANQNATATTNATSNTAAAANAAAQVAAAATADSNANSAAHASASTRGNANAGAASQAAAQSTSSSDASADADGPVNNTKWKRLGGADRFKTAVKISQETFPKGSQSVVIARSDIAPDALSAAPFAAKLKSPVLLTQTKSLNTDTAAELKRLKPKTAYIAGQTGAVSTATENAIKALGIKTVRLGGGDRYETSLKIAEAGWGASGTDSVFVATGRDYPDALSAGSAAGAIGAPVLLVDGMQPVASRAALAELKQFHLKNIYIAGGEGVVSKGVATSVRSSATTVKRYAGLDRYETSALLAAKWNTKNGLVYLATGLDFPDALSGSAVAGAQTAPIMLTQRYCIPKDVYGVFTDIKPKTGFVLGGTGVVSDKVLNNRPSC</sequence>
<dbReference type="PANTHER" id="PTHR30032:SF8">
    <property type="entry name" value="GERMINATION-SPECIFIC N-ACETYLMURAMOYL-L-ALANINE AMIDASE"/>
    <property type="match status" value="1"/>
</dbReference>
<evidence type="ECO:0000256" key="1">
    <source>
        <dbReference type="SAM" id="MobiDB-lite"/>
    </source>
</evidence>
<protein>
    <recommendedName>
        <fullName evidence="5">Cell wall binding repeat protein</fullName>
    </recommendedName>
</protein>
<dbReference type="InterPro" id="IPR007253">
    <property type="entry name" value="Cell_wall-bd_2"/>
</dbReference>
<feature type="region of interest" description="Disordered" evidence="1">
    <location>
        <begin position="893"/>
        <end position="936"/>
    </location>
</feature>
<evidence type="ECO:0008006" key="5">
    <source>
        <dbReference type="Google" id="ProtNLM"/>
    </source>
</evidence>
<feature type="chain" id="PRO_5046025016" description="Cell wall binding repeat protein" evidence="2">
    <location>
        <begin position="41"/>
        <end position="1232"/>
    </location>
</feature>
<dbReference type="Proteomes" id="UP001500851">
    <property type="component" value="Unassembled WGS sequence"/>
</dbReference>
<organism evidence="3 4">
    <name type="scientific">Leucobacter iarius</name>
    <dbReference type="NCBI Taxonomy" id="333963"/>
    <lineage>
        <taxon>Bacteria</taxon>
        <taxon>Bacillati</taxon>
        <taxon>Actinomycetota</taxon>
        <taxon>Actinomycetes</taxon>
        <taxon>Micrococcales</taxon>
        <taxon>Microbacteriaceae</taxon>
        <taxon>Leucobacter</taxon>
    </lineage>
</organism>
<feature type="compositionally biased region" description="Low complexity" evidence="1">
    <location>
        <begin position="893"/>
        <end position="925"/>
    </location>
</feature>
<evidence type="ECO:0000313" key="3">
    <source>
        <dbReference type="EMBL" id="GAA1783622.1"/>
    </source>
</evidence>
<feature type="signal peptide" evidence="2">
    <location>
        <begin position="1"/>
        <end position="40"/>
    </location>
</feature>
<dbReference type="EMBL" id="BAAAOB010000001">
    <property type="protein sequence ID" value="GAA1783622.1"/>
    <property type="molecule type" value="Genomic_DNA"/>
</dbReference>
<reference evidence="3 4" key="1">
    <citation type="journal article" date="2019" name="Int. J. Syst. Evol. Microbiol.">
        <title>The Global Catalogue of Microorganisms (GCM) 10K type strain sequencing project: providing services to taxonomists for standard genome sequencing and annotation.</title>
        <authorList>
            <consortium name="The Broad Institute Genomics Platform"/>
            <consortium name="The Broad Institute Genome Sequencing Center for Infectious Disease"/>
            <person name="Wu L."/>
            <person name="Ma J."/>
        </authorList>
    </citation>
    <scope>NUCLEOTIDE SEQUENCE [LARGE SCALE GENOMIC DNA]</scope>
    <source>
        <strain evidence="3 4">JCM 14736</strain>
    </source>
</reference>
<proteinExistence type="predicted"/>
<accession>A0ABN2LC54</accession>
<keyword evidence="2" id="KW-0732">Signal</keyword>
<dbReference type="PANTHER" id="PTHR30032">
    <property type="entry name" value="N-ACETYLMURAMOYL-L-ALANINE AMIDASE-RELATED"/>
    <property type="match status" value="1"/>
</dbReference>
<evidence type="ECO:0000313" key="4">
    <source>
        <dbReference type="Proteomes" id="UP001500851"/>
    </source>
</evidence>
<name>A0ABN2LC54_9MICO</name>
<evidence type="ECO:0000256" key="2">
    <source>
        <dbReference type="SAM" id="SignalP"/>
    </source>
</evidence>
<gene>
    <name evidence="3" type="ORF">GCM10009768_10590</name>
</gene>
<dbReference type="Gene3D" id="3.40.50.12090">
    <property type="match status" value="2"/>
</dbReference>
<dbReference type="RefSeq" id="WP_344030238.1">
    <property type="nucleotide sequence ID" value="NZ_BAAAOB010000001.1"/>
</dbReference>
<dbReference type="Pfam" id="PF04122">
    <property type="entry name" value="CW_binding_2"/>
    <property type="match status" value="3"/>
</dbReference>
<keyword evidence="4" id="KW-1185">Reference proteome</keyword>